<reference evidence="1" key="1">
    <citation type="journal article" date="2023" name="G3 (Bethesda)">
        <title>Whole genome assembly and annotation of the endangered Caribbean coral Acropora cervicornis.</title>
        <authorList>
            <person name="Selwyn J.D."/>
            <person name="Vollmer S.V."/>
        </authorList>
    </citation>
    <scope>NUCLEOTIDE SEQUENCE</scope>
    <source>
        <strain evidence="1">K2</strain>
    </source>
</reference>
<reference evidence="1" key="2">
    <citation type="journal article" date="2023" name="Science">
        <title>Genomic signatures of disease resistance in endangered staghorn corals.</title>
        <authorList>
            <person name="Vollmer S.V."/>
            <person name="Selwyn J.D."/>
            <person name="Despard B.A."/>
            <person name="Roesel C.L."/>
        </authorList>
    </citation>
    <scope>NUCLEOTIDE SEQUENCE</scope>
    <source>
        <strain evidence="1">K2</strain>
    </source>
</reference>
<sequence length="161" mass="18379">MAADIQIKNFIHDEERKPEQTTSFYLLTDSDTKPLDDLLEKIVDIIAKNDKCKGLDNELPPGCSITEDCFRLTCAKRVDNKDISLTMKFNRCDKPVTVTIDVKVEKENWERSYVFSSGEEMALGDSAMYVRVIELKDEEGNLTLQRSHQVYVVIAIADEIL</sequence>
<evidence type="ECO:0000313" key="1">
    <source>
        <dbReference type="EMBL" id="KAK2566649.1"/>
    </source>
</evidence>
<evidence type="ECO:0000313" key="2">
    <source>
        <dbReference type="Proteomes" id="UP001249851"/>
    </source>
</evidence>
<dbReference type="AlphaFoldDB" id="A0AAD9QSP7"/>
<gene>
    <name evidence="1" type="ORF">P5673_009309</name>
</gene>
<protein>
    <submittedName>
        <fullName evidence="1">Uncharacterized protein</fullName>
    </submittedName>
</protein>
<dbReference type="Proteomes" id="UP001249851">
    <property type="component" value="Unassembled WGS sequence"/>
</dbReference>
<name>A0AAD9QSP7_ACRCE</name>
<proteinExistence type="predicted"/>
<accession>A0AAD9QSP7</accession>
<dbReference type="EMBL" id="JARQWQ010000016">
    <property type="protein sequence ID" value="KAK2566649.1"/>
    <property type="molecule type" value="Genomic_DNA"/>
</dbReference>
<organism evidence="1 2">
    <name type="scientific">Acropora cervicornis</name>
    <name type="common">Staghorn coral</name>
    <dbReference type="NCBI Taxonomy" id="6130"/>
    <lineage>
        <taxon>Eukaryota</taxon>
        <taxon>Metazoa</taxon>
        <taxon>Cnidaria</taxon>
        <taxon>Anthozoa</taxon>
        <taxon>Hexacorallia</taxon>
        <taxon>Scleractinia</taxon>
        <taxon>Astrocoeniina</taxon>
        <taxon>Acroporidae</taxon>
        <taxon>Acropora</taxon>
    </lineage>
</organism>
<comment type="caution">
    <text evidence="1">The sequence shown here is derived from an EMBL/GenBank/DDBJ whole genome shotgun (WGS) entry which is preliminary data.</text>
</comment>
<keyword evidence="2" id="KW-1185">Reference proteome</keyword>